<dbReference type="InterPro" id="IPR050050">
    <property type="entry name" value="CANSDH"/>
</dbReference>
<dbReference type="PANTHER" id="PTHR43796">
    <property type="entry name" value="CARBOXYNORSPERMIDINE SYNTHASE"/>
    <property type="match status" value="1"/>
</dbReference>
<dbReference type="SUPFAM" id="SSF51735">
    <property type="entry name" value="NAD(P)-binding Rossmann-fold domains"/>
    <property type="match status" value="1"/>
</dbReference>
<evidence type="ECO:0000313" key="4">
    <source>
        <dbReference type="Proteomes" id="UP000011134"/>
    </source>
</evidence>
<dbReference type="Pfam" id="PF03435">
    <property type="entry name" value="Sacchrp_dh_NADP"/>
    <property type="match status" value="1"/>
</dbReference>
<feature type="domain" description="Saccharopine dehydrogenase NADP binding" evidence="1">
    <location>
        <begin position="27"/>
        <end position="168"/>
    </location>
</feature>
<dbReference type="InterPro" id="IPR036291">
    <property type="entry name" value="NAD(P)-bd_dom_sf"/>
</dbReference>
<reference evidence="3 4" key="1">
    <citation type="submission" date="2012-12" db="EMBL/GenBank/DDBJ databases">
        <title>Genome Assembly of Photobacterium sp. AK15.</title>
        <authorList>
            <person name="Khatri I."/>
            <person name="Vaidya B."/>
            <person name="Srinivas T.N.R."/>
            <person name="Subramanian S."/>
            <person name="Pinnaka A."/>
        </authorList>
    </citation>
    <scope>NUCLEOTIDE SEQUENCE [LARGE SCALE GENOMIC DNA]</scope>
    <source>
        <strain evidence="3 4">AK15</strain>
    </source>
</reference>
<dbReference type="NCBIfam" id="NF043000">
    <property type="entry name" value="carsnrspmd_synth"/>
    <property type="match status" value="1"/>
</dbReference>
<dbReference type="Pfam" id="PF16653">
    <property type="entry name" value="Sacchrp_dh_C"/>
    <property type="match status" value="1"/>
</dbReference>
<evidence type="ECO:0000259" key="2">
    <source>
        <dbReference type="Pfam" id="PF16653"/>
    </source>
</evidence>
<organism evidence="3 4">
    <name type="scientific">Photobacterium marinum</name>
    <dbReference type="NCBI Taxonomy" id="1056511"/>
    <lineage>
        <taxon>Bacteria</taxon>
        <taxon>Pseudomonadati</taxon>
        <taxon>Pseudomonadota</taxon>
        <taxon>Gammaproteobacteria</taxon>
        <taxon>Vibrionales</taxon>
        <taxon>Vibrionaceae</taxon>
        <taxon>Photobacterium</taxon>
    </lineage>
</organism>
<gene>
    <name evidence="3" type="ORF">C942_01585</name>
</gene>
<dbReference type="PATRIC" id="fig|1056511.3.peg.658"/>
<evidence type="ECO:0000259" key="1">
    <source>
        <dbReference type="Pfam" id="PF03435"/>
    </source>
</evidence>
<dbReference type="Gene3D" id="3.30.360.10">
    <property type="entry name" value="Dihydrodipicolinate Reductase, domain 2"/>
    <property type="match status" value="1"/>
</dbReference>
<dbReference type="Gene3D" id="3.40.50.720">
    <property type="entry name" value="NAD(P)-binding Rossmann-like Domain"/>
    <property type="match status" value="1"/>
</dbReference>
<name>L8JFP3_9GAMM</name>
<feature type="domain" description="Saccharopine dehydrogenase-like C-terminal" evidence="2">
    <location>
        <begin position="173"/>
        <end position="419"/>
    </location>
</feature>
<dbReference type="EMBL" id="AMZO01000002">
    <property type="protein sequence ID" value="ELR67655.1"/>
    <property type="molecule type" value="Genomic_DNA"/>
</dbReference>
<dbReference type="InterPro" id="IPR005097">
    <property type="entry name" value="Sacchrp_dh_NADP-bd"/>
</dbReference>
<keyword evidence="4" id="KW-1185">Reference proteome</keyword>
<dbReference type="Proteomes" id="UP000011134">
    <property type="component" value="Unassembled WGS sequence"/>
</dbReference>
<proteinExistence type="predicted"/>
<dbReference type="PANTHER" id="PTHR43796:SF2">
    <property type="entry name" value="CARBOXYNORSPERMIDINE SYNTHASE"/>
    <property type="match status" value="1"/>
</dbReference>
<evidence type="ECO:0000313" key="3">
    <source>
        <dbReference type="EMBL" id="ELR67655.1"/>
    </source>
</evidence>
<accession>L8JFP3</accession>
<sequence>MLFGLAIIRAKQHENQIIKGRNLTMAILQIGAGGVGWVIAHKAAQNNDVLGDITIASRTVSKCESIIESIKKMENMKDPSKKLEARAVNADDVDALVALIKEVQPDLVINAGPPWVNMTIMEACYQAKVSYLDTSVAVDLCSEGQQVPQAYDWQWGYREKFKEAGITGILGAGFDPGVVSVFAAYAVKHLFDEIDTIDVMDVNAGDHGKKFATNFDPETNMLEIQGDSFYWEEGEWKQVPCHTRMMEFDFPLVGSHKVYSMAHDEVRSMKEFIPAKRIEFWMGFGDRYLNYFNCMRDIGLLSPDPVTLQDGTVVEPLKVLKALLPDPTSLAPGYTGKTCIGTWVQGKKDGKERSVFIYNNADHQVAYKDVEHQAISYTTGVPAITAALQYFRGKWAEAGVYNMEQLDPDPFLETMPEIGLDWHVQELEVGQPAINILK</sequence>
<protein>
    <submittedName>
        <fullName evidence="3">Carboxynorspermidine dehydrogenase, putative</fullName>
    </submittedName>
</protein>
<dbReference type="AlphaFoldDB" id="L8JFP3"/>
<dbReference type="InterPro" id="IPR032095">
    <property type="entry name" value="Sacchrp_dh-like_C"/>
</dbReference>
<comment type="caution">
    <text evidence="3">The sequence shown here is derived from an EMBL/GenBank/DDBJ whole genome shotgun (WGS) entry which is preliminary data.</text>
</comment>